<dbReference type="InterPro" id="IPR006158">
    <property type="entry name" value="Cobalamin-bd"/>
</dbReference>
<dbReference type="EMBL" id="MHNB01000015">
    <property type="protein sequence ID" value="OGZ37121.1"/>
    <property type="molecule type" value="Genomic_DNA"/>
</dbReference>
<dbReference type="Gene3D" id="3.80.30.20">
    <property type="entry name" value="tm_1862 like domain"/>
    <property type="match status" value="1"/>
</dbReference>
<dbReference type="GO" id="GO:0051539">
    <property type="term" value="F:4 iron, 4 sulfur cluster binding"/>
    <property type="evidence" value="ECO:0007669"/>
    <property type="project" value="UniProtKB-KW"/>
</dbReference>
<dbReference type="GO" id="GO:0003824">
    <property type="term" value="F:catalytic activity"/>
    <property type="evidence" value="ECO:0007669"/>
    <property type="project" value="InterPro"/>
</dbReference>
<dbReference type="InterPro" id="IPR034466">
    <property type="entry name" value="Methyltransferase_Class_B"/>
</dbReference>
<dbReference type="PROSITE" id="PS51332">
    <property type="entry name" value="B12_BINDING"/>
    <property type="match status" value="1"/>
</dbReference>
<dbReference type="GO" id="GO:0031419">
    <property type="term" value="F:cobalamin binding"/>
    <property type="evidence" value="ECO:0007669"/>
    <property type="project" value="InterPro"/>
</dbReference>
<proteinExistence type="predicted"/>
<dbReference type="InterPro" id="IPR036724">
    <property type="entry name" value="Cobalamin-bd_sf"/>
</dbReference>
<dbReference type="SFLD" id="SFLDG01082">
    <property type="entry name" value="B12-binding_domain_containing"/>
    <property type="match status" value="1"/>
</dbReference>
<dbReference type="InterPro" id="IPR006638">
    <property type="entry name" value="Elp3/MiaA/NifB-like_rSAM"/>
</dbReference>
<comment type="caution">
    <text evidence="8">The sequence shown here is derived from an EMBL/GenBank/DDBJ whole genome shotgun (WGS) entry which is preliminary data.</text>
</comment>
<organism evidence="8 9">
    <name type="scientific">Candidatus Portnoybacteria bacterium RIFCSPHIGHO2_12_FULL_38_9</name>
    <dbReference type="NCBI Taxonomy" id="1801997"/>
    <lineage>
        <taxon>Bacteria</taxon>
        <taxon>Candidatus Portnoyibacteriota</taxon>
    </lineage>
</organism>
<evidence type="ECO:0000256" key="3">
    <source>
        <dbReference type="ARBA" id="ARBA00022723"/>
    </source>
</evidence>
<evidence type="ECO:0000256" key="4">
    <source>
        <dbReference type="ARBA" id="ARBA00023004"/>
    </source>
</evidence>
<keyword evidence="4" id="KW-0408">Iron</keyword>
<reference evidence="8 9" key="1">
    <citation type="journal article" date="2016" name="Nat. Commun.">
        <title>Thousands of microbial genomes shed light on interconnected biogeochemical processes in an aquifer system.</title>
        <authorList>
            <person name="Anantharaman K."/>
            <person name="Brown C.T."/>
            <person name="Hug L.A."/>
            <person name="Sharon I."/>
            <person name="Castelle C.J."/>
            <person name="Probst A.J."/>
            <person name="Thomas B.C."/>
            <person name="Singh A."/>
            <person name="Wilkins M.J."/>
            <person name="Karaoz U."/>
            <person name="Brodie E.L."/>
            <person name="Williams K.H."/>
            <person name="Hubbard S.S."/>
            <person name="Banfield J.F."/>
        </authorList>
    </citation>
    <scope>NUCLEOTIDE SEQUENCE [LARGE SCALE GENOMIC DNA]</scope>
</reference>
<dbReference type="SUPFAM" id="SSF102114">
    <property type="entry name" value="Radical SAM enzymes"/>
    <property type="match status" value="1"/>
</dbReference>
<dbReference type="STRING" id="1801997.A3J64_01240"/>
<dbReference type="Proteomes" id="UP000177061">
    <property type="component" value="Unassembled WGS sequence"/>
</dbReference>
<keyword evidence="5" id="KW-0411">Iron-sulfur</keyword>
<dbReference type="PANTHER" id="PTHR43409">
    <property type="entry name" value="ANAEROBIC MAGNESIUM-PROTOPORPHYRIN IX MONOMETHYL ESTER CYCLASE-RELATED"/>
    <property type="match status" value="1"/>
</dbReference>
<sequence>MRVLFINKFLDKHTIYRVPLGILYLSASLKQAGHQVFIGEPQRENIIDKIKKIRPDIIAYSLRTGFHRYYIDLNKKLKKQFNFFSIFGGPHATFFPEMIKEEGIDCVAQGESEKALVDLANRLANGGDYLQTKNFWFKTKEGFLKNSLRELEQDLDKIPFPDRDLLNYFKEIRLSPIHNFLTSRGCLYNCSYCFNHRLRAMHSGQKYLRRRSVDNVIEEINRVAKNYNLERVLFEDDTFNMDKQWLKEFSLKYPKIPFKCNLRANLADEETIWLLKEANCLSVTFGIEAGNDMIRNQVLHRNMTKEQIINCANLLKKYKIKFITENILANPTSSLSDDIETLDLNLVCRPDYANVSLLQPYPRTRVFDIALENNQFNKEDIDDIKSFFRFSPLKISNKTERINLQRIFAIVVAFPFLRRYLDFLIKRRKLTLIYSLGYNVWRPYCLFFKIMPHKLSLKKLYWATKRYLFG</sequence>
<feature type="domain" description="Radical SAM core" evidence="7">
    <location>
        <begin position="167"/>
        <end position="401"/>
    </location>
</feature>
<name>A0A1G2FHY2_9BACT</name>
<dbReference type="InterPro" id="IPR007197">
    <property type="entry name" value="rSAM"/>
</dbReference>
<comment type="cofactor">
    <cofactor evidence="1">
        <name>[4Fe-4S] cluster</name>
        <dbReference type="ChEBI" id="CHEBI:49883"/>
    </cofactor>
</comment>
<protein>
    <submittedName>
        <fullName evidence="8">Uncharacterized protein</fullName>
    </submittedName>
</protein>
<dbReference type="CDD" id="cd02068">
    <property type="entry name" value="radical_SAM_B12_BD"/>
    <property type="match status" value="1"/>
</dbReference>
<dbReference type="SFLD" id="SFLDS00029">
    <property type="entry name" value="Radical_SAM"/>
    <property type="match status" value="1"/>
</dbReference>
<evidence type="ECO:0000256" key="2">
    <source>
        <dbReference type="ARBA" id="ARBA00022691"/>
    </source>
</evidence>
<feature type="domain" description="B12-binding" evidence="6">
    <location>
        <begin position="1"/>
        <end position="130"/>
    </location>
</feature>
<evidence type="ECO:0000256" key="5">
    <source>
        <dbReference type="ARBA" id="ARBA00023014"/>
    </source>
</evidence>
<dbReference type="GO" id="GO:0046872">
    <property type="term" value="F:metal ion binding"/>
    <property type="evidence" value="ECO:0007669"/>
    <property type="project" value="UniProtKB-KW"/>
</dbReference>
<dbReference type="AlphaFoldDB" id="A0A1G2FHY2"/>
<dbReference type="SUPFAM" id="SSF52242">
    <property type="entry name" value="Cobalamin (vitamin B12)-binding domain"/>
    <property type="match status" value="1"/>
</dbReference>
<evidence type="ECO:0000259" key="7">
    <source>
        <dbReference type="PROSITE" id="PS51918"/>
    </source>
</evidence>
<evidence type="ECO:0000256" key="1">
    <source>
        <dbReference type="ARBA" id="ARBA00001966"/>
    </source>
</evidence>
<dbReference type="SFLD" id="SFLDG01123">
    <property type="entry name" value="methyltransferase_(Class_B)"/>
    <property type="match status" value="1"/>
</dbReference>
<dbReference type="CDD" id="cd01335">
    <property type="entry name" value="Radical_SAM"/>
    <property type="match status" value="1"/>
</dbReference>
<dbReference type="PROSITE" id="PS51918">
    <property type="entry name" value="RADICAL_SAM"/>
    <property type="match status" value="1"/>
</dbReference>
<keyword evidence="3" id="KW-0479">Metal-binding</keyword>
<dbReference type="InterPro" id="IPR051198">
    <property type="entry name" value="BchE-like"/>
</dbReference>
<dbReference type="Gene3D" id="3.40.50.280">
    <property type="entry name" value="Cobalamin-binding domain"/>
    <property type="match status" value="1"/>
</dbReference>
<evidence type="ECO:0000313" key="8">
    <source>
        <dbReference type="EMBL" id="OGZ37121.1"/>
    </source>
</evidence>
<evidence type="ECO:0000259" key="6">
    <source>
        <dbReference type="PROSITE" id="PS51332"/>
    </source>
</evidence>
<dbReference type="Pfam" id="PF04055">
    <property type="entry name" value="Radical_SAM"/>
    <property type="match status" value="1"/>
</dbReference>
<dbReference type="InterPro" id="IPR058240">
    <property type="entry name" value="rSAM_sf"/>
</dbReference>
<evidence type="ECO:0000313" key="9">
    <source>
        <dbReference type="Proteomes" id="UP000177061"/>
    </source>
</evidence>
<dbReference type="InterPro" id="IPR023404">
    <property type="entry name" value="rSAM_horseshoe"/>
</dbReference>
<gene>
    <name evidence="8" type="ORF">A3J64_01240</name>
</gene>
<accession>A0A1G2FHY2</accession>
<keyword evidence="2" id="KW-0949">S-adenosyl-L-methionine</keyword>
<dbReference type="Pfam" id="PF02310">
    <property type="entry name" value="B12-binding"/>
    <property type="match status" value="1"/>
</dbReference>
<dbReference type="SMART" id="SM00729">
    <property type="entry name" value="Elp3"/>
    <property type="match status" value="1"/>
</dbReference>